<evidence type="ECO:0000313" key="2">
    <source>
        <dbReference type="EMBL" id="QQZ48902.1"/>
    </source>
</evidence>
<dbReference type="PROSITE" id="PS01123">
    <property type="entry name" value="TNASE_1"/>
    <property type="match status" value="1"/>
</dbReference>
<dbReference type="GO" id="GO:0003676">
    <property type="term" value="F:nucleic acid binding"/>
    <property type="evidence" value="ECO:0007669"/>
    <property type="project" value="InterPro"/>
</dbReference>
<dbReference type="InterPro" id="IPR035437">
    <property type="entry name" value="SNase_OB-fold_sf"/>
</dbReference>
<name>A0A974S8U4_9CAUL</name>
<dbReference type="SUPFAM" id="SSF50199">
    <property type="entry name" value="Staphylococcal nuclease"/>
    <property type="match status" value="1"/>
</dbReference>
<dbReference type="PROSITE" id="PS50830">
    <property type="entry name" value="TNASE_3"/>
    <property type="match status" value="1"/>
</dbReference>
<accession>A0A974S8U4</accession>
<dbReference type="GO" id="GO:0004518">
    <property type="term" value="F:nuclease activity"/>
    <property type="evidence" value="ECO:0007669"/>
    <property type="project" value="InterPro"/>
</dbReference>
<protein>
    <submittedName>
        <fullName evidence="2">Thermonuclease family protein</fullName>
    </submittedName>
</protein>
<evidence type="ECO:0000259" key="1">
    <source>
        <dbReference type="PROSITE" id="PS50830"/>
    </source>
</evidence>
<reference evidence="2" key="1">
    <citation type="submission" date="2021-01" db="EMBL/GenBank/DDBJ databases">
        <title>Genome sequence of Phenylobacterium sp. 20VBR1 isolated from a valley glaceir, Ny-Alesund, Svalbard.</title>
        <authorList>
            <person name="Thomas F.A."/>
            <person name="Krishnan K.P."/>
            <person name="Sinha R.K."/>
        </authorList>
    </citation>
    <scope>NUCLEOTIDE SEQUENCE</scope>
    <source>
        <strain evidence="2">20VBR1</strain>
    </source>
</reference>
<dbReference type="AlphaFoldDB" id="A0A974S8U4"/>
<feature type="domain" description="TNase-like" evidence="1">
    <location>
        <begin position="1"/>
        <end position="67"/>
    </location>
</feature>
<organism evidence="2">
    <name type="scientific">Phenylobacterium glaciei</name>
    <dbReference type="NCBI Taxonomy" id="2803784"/>
    <lineage>
        <taxon>Bacteria</taxon>
        <taxon>Pseudomonadati</taxon>
        <taxon>Pseudomonadota</taxon>
        <taxon>Alphaproteobacteria</taxon>
        <taxon>Caulobacterales</taxon>
        <taxon>Caulobacteraceae</taxon>
        <taxon>Phenylobacterium</taxon>
    </lineage>
</organism>
<dbReference type="Pfam" id="PF00565">
    <property type="entry name" value="SNase"/>
    <property type="match status" value="1"/>
</dbReference>
<dbReference type="EMBL" id="CP068570">
    <property type="protein sequence ID" value="QQZ48902.1"/>
    <property type="molecule type" value="Genomic_DNA"/>
</dbReference>
<proteinExistence type="predicted"/>
<dbReference type="InterPro" id="IPR016071">
    <property type="entry name" value="Staphylococal_nuclease_OB-fold"/>
</dbReference>
<dbReference type="SMART" id="SM00318">
    <property type="entry name" value="SNc"/>
    <property type="match status" value="1"/>
</dbReference>
<sequence length="98" mass="10788">MGVTDGDTITLLTDDKASLKVRLVEIDAPEKGQPWGARSKRFLSSLIYSKRVRVVEAGRDRYGRTLGRSTRATGTSTLRWCAVVQPGRTAPTSQICHL</sequence>
<gene>
    <name evidence="2" type="ORF">JKL49_16585</name>
</gene>
<dbReference type="InterPro" id="IPR002071">
    <property type="entry name" value="Thermonucl_AS"/>
</dbReference>
<dbReference type="Gene3D" id="2.40.50.90">
    <property type="match status" value="1"/>
</dbReference>